<dbReference type="PANTHER" id="PTHR21320:SF3">
    <property type="entry name" value="CYTOCHROME C OXIDASE ASSEMBLY PROTEIN COX11, MITOCHONDRIAL-RELATED"/>
    <property type="match status" value="1"/>
</dbReference>
<dbReference type="InterPro" id="IPR023471">
    <property type="entry name" value="CtaG/Cox11_dom_sf"/>
</dbReference>
<dbReference type="Pfam" id="PF04442">
    <property type="entry name" value="CtaG_Cox11"/>
    <property type="match status" value="1"/>
</dbReference>
<reference evidence="11" key="1">
    <citation type="submission" date="2022-04" db="EMBL/GenBank/DDBJ databases">
        <title>Alcanivorax sp. CY1518 draft genome sequence.</title>
        <authorList>
            <person name="Zhao G."/>
            <person name="An M."/>
        </authorList>
    </citation>
    <scope>NUCLEOTIDE SEQUENCE</scope>
    <source>
        <strain evidence="11">CY1518</strain>
    </source>
</reference>
<evidence type="ECO:0000256" key="9">
    <source>
        <dbReference type="ARBA" id="ARBA00023136"/>
    </source>
</evidence>
<evidence type="ECO:0000256" key="4">
    <source>
        <dbReference type="ARBA" id="ARBA00015384"/>
    </source>
</evidence>
<keyword evidence="12" id="KW-1185">Reference proteome</keyword>
<comment type="function">
    <text evidence="1">Exerts its effect at some terminal stage of cytochrome c oxidase synthesis, probably by being involved in the insertion of the copper B into subunit I.</text>
</comment>
<evidence type="ECO:0000256" key="8">
    <source>
        <dbReference type="ARBA" id="ARBA00023008"/>
    </source>
</evidence>
<evidence type="ECO:0000256" key="6">
    <source>
        <dbReference type="ARBA" id="ARBA00022968"/>
    </source>
</evidence>
<protein>
    <recommendedName>
        <fullName evidence="4">Cytochrome c oxidase assembly protein CtaG</fullName>
    </recommendedName>
</protein>
<comment type="caution">
    <text evidence="11">The sequence shown here is derived from an EMBL/GenBank/DDBJ whole genome shotgun (WGS) entry which is preliminary data.</text>
</comment>
<keyword evidence="7 10" id="KW-1133">Transmembrane helix</keyword>
<evidence type="ECO:0000256" key="2">
    <source>
        <dbReference type="ARBA" id="ARBA00004382"/>
    </source>
</evidence>
<dbReference type="NCBIfam" id="NF003465">
    <property type="entry name" value="PRK05089.1"/>
    <property type="match status" value="1"/>
</dbReference>
<evidence type="ECO:0000256" key="3">
    <source>
        <dbReference type="ARBA" id="ARBA00009620"/>
    </source>
</evidence>
<name>A0ABT0E6K1_9GAMM</name>
<dbReference type="SUPFAM" id="SSF110111">
    <property type="entry name" value="Ctag/Cox11"/>
    <property type="match status" value="1"/>
</dbReference>
<evidence type="ECO:0000256" key="1">
    <source>
        <dbReference type="ARBA" id="ARBA00004007"/>
    </source>
</evidence>
<evidence type="ECO:0000313" key="11">
    <source>
        <dbReference type="EMBL" id="MCK0537252.1"/>
    </source>
</evidence>
<keyword evidence="5 10" id="KW-0812">Transmembrane</keyword>
<comment type="subcellular location">
    <subcellularLocation>
        <location evidence="2">Cell inner membrane</location>
        <topology evidence="2">Single-pass type II membrane protein</topology>
        <orientation evidence="2">Periplasmic side</orientation>
    </subcellularLocation>
</comment>
<organism evidence="11 12">
    <name type="scientific">Alcanivorax quisquiliarum</name>
    <dbReference type="NCBI Taxonomy" id="2933565"/>
    <lineage>
        <taxon>Bacteria</taxon>
        <taxon>Pseudomonadati</taxon>
        <taxon>Pseudomonadota</taxon>
        <taxon>Gammaproteobacteria</taxon>
        <taxon>Oceanospirillales</taxon>
        <taxon>Alcanivoracaceae</taxon>
        <taxon>Alcanivorax</taxon>
    </lineage>
</organism>
<feature type="transmembrane region" description="Helical" evidence="10">
    <location>
        <begin position="17"/>
        <end position="35"/>
    </location>
</feature>
<sequence length="191" mass="21442">MSEQELEPQHRNIVRKLVFAVVGMFGFAFAMVPLYEVLCEVTGLNGKTNSRAITQVPEGMVADEERSVLVQFVTRNDPNMPWAFEPMEHSVRVHPGEIKAVNFRVRNDTDQDMVSQAIPSLVPGQAASHFKKTQCFCFDQQPLAANSEQIMPMIFYLDPALPKHLTTITLSYTLFDITDRVNGRAGEVAAR</sequence>
<dbReference type="Gene3D" id="2.60.370.10">
    <property type="entry name" value="Ctag/Cox11"/>
    <property type="match status" value="1"/>
</dbReference>
<evidence type="ECO:0000313" key="12">
    <source>
        <dbReference type="Proteomes" id="UP001165524"/>
    </source>
</evidence>
<evidence type="ECO:0000256" key="10">
    <source>
        <dbReference type="SAM" id="Phobius"/>
    </source>
</evidence>
<dbReference type="InterPro" id="IPR007533">
    <property type="entry name" value="Cyt_c_oxidase_assmbl_CtaG"/>
</dbReference>
<keyword evidence="9 10" id="KW-0472">Membrane</keyword>
<comment type="similarity">
    <text evidence="3">Belongs to the COX11/CtaG family.</text>
</comment>
<evidence type="ECO:0000256" key="5">
    <source>
        <dbReference type="ARBA" id="ARBA00022692"/>
    </source>
</evidence>
<accession>A0ABT0E6K1</accession>
<dbReference type="EMBL" id="JALKII010000003">
    <property type="protein sequence ID" value="MCK0537252.1"/>
    <property type="molecule type" value="Genomic_DNA"/>
</dbReference>
<dbReference type="PANTHER" id="PTHR21320">
    <property type="entry name" value="CYTOCHROME C OXIDASE ASSEMBLY PROTEIN COX11-RELATED"/>
    <property type="match status" value="1"/>
</dbReference>
<proteinExistence type="inferred from homology"/>
<dbReference type="PIRSF" id="PIRSF005413">
    <property type="entry name" value="COX11"/>
    <property type="match status" value="1"/>
</dbReference>
<evidence type="ECO:0000256" key="7">
    <source>
        <dbReference type="ARBA" id="ARBA00022989"/>
    </source>
</evidence>
<dbReference type="RefSeq" id="WP_246950261.1">
    <property type="nucleotide sequence ID" value="NZ_JALKII010000003.1"/>
</dbReference>
<gene>
    <name evidence="11" type="ORF">MU846_05965</name>
</gene>
<keyword evidence="6" id="KW-0735">Signal-anchor</keyword>
<keyword evidence="8" id="KW-0186">Copper</keyword>
<dbReference type="Proteomes" id="UP001165524">
    <property type="component" value="Unassembled WGS sequence"/>
</dbReference>